<proteinExistence type="predicted"/>
<dbReference type="Proteomes" id="UP000230002">
    <property type="component" value="Unassembled WGS sequence"/>
</dbReference>
<evidence type="ECO:0000259" key="6">
    <source>
        <dbReference type="PROSITE" id="PS50865"/>
    </source>
</evidence>
<evidence type="ECO:0000313" key="7">
    <source>
        <dbReference type="EMBL" id="PIL27082.1"/>
    </source>
</evidence>
<evidence type="ECO:0000256" key="3">
    <source>
        <dbReference type="ARBA" id="ARBA00022833"/>
    </source>
</evidence>
<dbReference type="AlphaFoldDB" id="A0A2G8RZZ0"/>
<feature type="region of interest" description="Disordered" evidence="5">
    <location>
        <begin position="1076"/>
        <end position="1096"/>
    </location>
</feature>
<protein>
    <recommendedName>
        <fullName evidence="6">MYND-type domain-containing protein</fullName>
    </recommendedName>
</protein>
<accession>A0A2G8RZZ0</accession>
<dbReference type="GO" id="GO:0008270">
    <property type="term" value="F:zinc ion binding"/>
    <property type="evidence" value="ECO:0007669"/>
    <property type="project" value="UniProtKB-KW"/>
</dbReference>
<organism evidence="7 8">
    <name type="scientific">Ganoderma sinense ZZ0214-1</name>
    <dbReference type="NCBI Taxonomy" id="1077348"/>
    <lineage>
        <taxon>Eukaryota</taxon>
        <taxon>Fungi</taxon>
        <taxon>Dikarya</taxon>
        <taxon>Basidiomycota</taxon>
        <taxon>Agaricomycotina</taxon>
        <taxon>Agaricomycetes</taxon>
        <taxon>Polyporales</taxon>
        <taxon>Polyporaceae</taxon>
        <taxon>Ganoderma</taxon>
    </lineage>
</organism>
<dbReference type="SUPFAM" id="SSF144232">
    <property type="entry name" value="HIT/MYND zinc finger-like"/>
    <property type="match status" value="1"/>
</dbReference>
<dbReference type="PROSITE" id="PS50865">
    <property type="entry name" value="ZF_MYND_2"/>
    <property type="match status" value="1"/>
</dbReference>
<sequence>MYLDSESRSTLVTHSQKLASYSTIEAWRSSPYGTTIRMGTKHTFDQLRRYWELYADFYDPSKSQRFQFLQKAMERKRNTVLREHGYAVHFSSSRSSGPFIAEPPVVMLVSEQFEQYWKTGTTFTDTGLVKASTHPNATFFHLRADEGFDVHYSTDPMVPFHHAPLFVDPSRTVTIKDLVESAKSEFREWCSAFRSAAATTKADKAALVVRFLLGDPLAVSRALQVLPLNDTARTKRTHIEQWTACTVDLDRVEYADHAAPVRFDVVDTAKLSDDVGMHNVFLCAAPLLNGSPAAVLYTESLLARKADPLADFQAKLFADLSVIALLLDLAPVDALSGFTTRCNTHELSMAQMTMPVAMSLDKQQCHQVLAWKRPTSGDTSASPLGIVCPPLSFDVQDFARLLHKIYLHLFEHEDPGYVKTHSYRANPALVKEWASSWCPSRESFVMLLALIGARARIQDTQWSALMAAFLDIQSDDALGRRPFDALSHHEIHAQLYRYGLHTVPELDQPSSPAAGRLSHWPLVPPLVRIFLTVPRTNLAKLKSVSEKLPAPWLHCTVKLPRSGTEHTFQSVDAFYGTVVNSTTAATDISIVEDTDAPTAVFSFVVPGSVLADRFKSDSEPRDSGVPLVRLAARATPMATKILTPVLGKDLTIFAASLDDADHVHLAPEQQLSPKPFEQIVPTENDSTRGSNLNTSSITAIGVQSLVHATLDVAGTRERVTSLTARLDIEDAEAKGSVEEGATPHISQVSPCAMRVAFGSLAQTLVYPLPVVGSQRRVRIARKSSYIEVVVPVGIPFLQPDGYKMDPFPVVHVGQALAAWNLHRVPLERLPVLNITPSNAAAVAKWYNPHVVSQMSARESAFTLRVPKQRDTVDSDVLASIKDTIYSIMVHSASPSTQARGAVFALHEGSEASTSPGMLLFVDKLRLDVAAHTVVCDAFVLPLLGSPDCMRAIRPLLVQLLASDRPQGVTNIRMHGGETEMRVWRLLLPALVERCRTSWTHGANCECAATGKIPLELERDGGGDPLCSCGRGKDVDGMLMSKEELWKGFAPFVTRVALSPLFAVSYVDPVLGGREDDDDLPAQVGAPASRPGRKARSAGGTAEVARCDRCRKEESSAVKLLRCSGCRTVSYCSEACQKSDWKAHKR</sequence>
<keyword evidence="1" id="KW-0479">Metal-binding</keyword>
<dbReference type="PANTHER" id="PTHR10237">
    <property type="entry name" value="DEFORMED EPIDERMAL AUTOREGULATORY FACTOR 1 HOMOLOG SUPPRESSIN"/>
    <property type="match status" value="1"/>
</dbReference>
<reference evidence="7 8" key="1">
    <citation type="journal article" date="2015" name="Sci. Rep.">
        <title>Chromosome-level genome map provides insights into diverse defense mechanisms in the medicinal fungus Ganoderma sinense.</title>
        <authorList>
            <person name="Zhu Y."/>
            <person name="Xu J."/>
            <person name="Sun C."/>
            <person name="Zhou S."/>
            <person name="Xu H."/>
            <person name="Nelson D.R."/>
            <person name="Qian J."/>
            <person name="Song J."/>
            <person name="Luo H."/>
            <person name="Xiang L."/>
            <person name="Li Y."/>
            <person name="Xu Z."/>
            <person name="Ji A."/>
            <person name="Wang L."/>
            <person name="Lu S."/>
            <person name="Hayward A."/>
            <person name="Sun W."/>
            <person name="Li X."/>
            <person name="Schwartz D.C."/>
            <person name="Wang Y."/>
            <person name="Chen S."/>
        </authorList>
    </citation>
    <scope>NUCLEOTIDE SEQUENCE [LARGE SCALE GENOMIC DNA]</scope>
    <source>
        <strain evidence="7 8">ZZ0214-1</strain>
    </source>
</reference>
<keyword evidence="3" id="KW-0862">Zinc</keyword>
<dbReference type="OrthoDB" id="432970at2759"/>
<gene>
    <name evidence="7" type="ORF">GSI_10221</name>
</gene>
<dbReference type="InterPro" id="IPR002893">
    <property type="entry name" value="Znf_MYND"/>
</dbReference>
<name>A0A2G8RZZ0_9APHY</name>
<dbReference type="Gene3D" id="6.10.140.2220">
    <property type="match status" value="1"/>
</dbReference>
<evidence type="ECO:0000313" key="8">
    <source>
        <dbReference type="Proteomes" id="UP000230002"/>
    </source>
</evidence>
<feature type="domain" description="MYND-type" evidence="6">
    <location>
        <begin position="1106"/>
        <end position="1145"/>
    </location>
</feature>
<dbReference type="EMBL" id="AYKW01000034">
    <property type="protein sequence ID" value="PIL27082.1"/>
    <property type="molecule type" value="Genomic_DNA"/>
</dbReference>
<evidence type="ECO:0000256" key="5">
    <source>
        <dbReference type="SAM" id="MobiDB-lite"/>
    </source>
</evidence>
<comment type="caution">
    <text evidence="7">The sequence shown here is derived from an EMBL/GenBank/DDBJ whole genome shotgun (WGS) entry which is preliminary data.</text>
</comment>
<evidence type="ECO:0000256" key="4">
    <source>
        <dbReference type="PROSITE-ProRule" id="PRU00134"/>
    </source>
</evidence>
<dbReference type="GO" id="GO:0000981">
    <property type="term" value="F:DNA-binding transcription factor activity, RNA polymerase II-specific"/>
    <property type="evidence" value="ECO:0007669"/>
    <property type="project" value="TreeGrafter"/>
</dbReference>
<dbReference type="PANTHER" id="PTHR10237:SF14">
    <property type="entry name" value="MYND-TYPE DOMAIN-CONTAINING PROTEIN"/>
    <property type="match status" value="1"/>
</dbReference>
<dbReference type="STRING" id="1077348.A0A2G8RZZ0"/>
<dbReference type="InterPro" id="IPR024119">
    <property type="entry name" value="TF_DEAF-1"/>
</dbReference>
<keyword evidence="8" id="KW-1185">Reference proteome</keyword>
<evidence type="ECO:0000256" key="2">
    <source>
        <dbReference type="ARBA" id="ARBA00022771"/>
    </source>
</evidence>
<evidence type="ECO:0000256" key="1">
    <source>
        <dbReference type="ARBA" id="ARBA00022723"/>
    </source>
</evidence>
<keyword evidence="2 4" id="KW-0863">Zinc-finger</keyword>
<dbReference type="GO" id="GO:0005634">
    <property type="term" value="C:nucleus"/>
    <property type="evidence" value="ECO:0007669"/>
    <property type="project" value="TreeGrafter"/>
</dbReference>
<dbReference type="Pfam" id="PF01753">
    <property type="entry name" value="zf-MYND"/>
    <property type="match status" value="1"/>
</dbReference>